<proteinExistence type="predicted"/>
<dbReference type="EMBL" id="NNAY01000096">
    <property type="protein sequence ID" value="OXU31024.1"/>
    <property type="molecule type" value="Genomic_DNA"/>
</dbReference>
<dbReference type="Pfam" id="PF22486">
    <property type="entry name" value="MATH_2"/>
    <property type="match status" value="1"/>
</dbReference>
<dbReference type="GO" id="GO:0030163">
    <property type="term" value="P:protein catabolic process"/>
    <property type="evidence" value="ECO:0007669"/>
    <property type="project" value="UniProtKB-ARBA"/>
</dbReference>
<reference evidence="3 4" key="1">
    <citation type="journal article" date="2017" name="Curr. Biol.">
        <title>The Evolution of Venom by Co-option of Single-Copy Genes.</title>
        <authorList>
            <person name="Martinson E.O."/>
            <person name="Mrinalini"/>
            <person name="Kelkar Y.D."/>
            <person name="Chang C.H."/>
            <person name="Werren J.H."/>
        </authorList>
    </citation>
    <scope>NUCLEOTIDE SEQUENCE [LARGE SCALE GENOMIC DNA]</scope>
    <source>
        <strain evidence="3 4">Alberta</strain>
        <tissue evidence="3">Whole body</tissue>
    </source>
</reference>
<keyword evidence="4" id="KW-1185">Reference proteome</keyword>
<gene>
    <name evidence="3" type="ORF">TSAR_014201</name>
</gene>
<dbReference type="Proteomes" id="UP000215335">
    <property type="component" value="Unassembled WGS sequence"/>
</dbReference>
<dbReference type="STRING" id="543379.A0A232FJW7"/>
<dbReference type="InterPro" id="IPR002083">
    <property type="entry name" value="MATH/TRAF_dom"/>
</dbReference>
<evidence type="ECO:0008006" key="5">
    <source>
        <dbReference type="Google" id="ProtNLM"/>
    </source>
</evidence>
<evidence type="ECO:0000259" key="1">
    <source>
        <dbReference type="PROSITE" id="PS50097"/>
    </source>
</evidence>
<sequence length="354" mass="41014">MDSTTVDSLKSTLSDRGEVIETNSKFKWNVANFPDYCARSGERLLSPIFSSGTNGEYKWRMELYPFNYHNADMDYLSLYILSENDFEVAASYELSVLDEYSSTLNKRVTNNQKFSKINESWGFHKYIAREDVLKVLKKLADDTLTILLELSSVHVPDDRRQAKIPGHYSISSIVQRNLLLNYERLLMDELYCDVTLISAEGKELRAHKAVLSAGSDYFASMFKHDMIENKKNLVTIEDLDHDTIKELLRFIYAGKVENLEKVAKSLYVAADKWRIEELMNLCSDYFCRTLSLSNAVDYMSFGYQYHIEFLKNIAKKYIVCNVKQFVDQPEFTSLNNEQTEIIFSLFLELVAQTK</sequence>
<dbReference type="PROSITE" id="PS50144">
    <property type="entry name" value="MATH"/>
    <property type="match status" value="1"/>
</dbReference>
<dbReference type="PANTHER" id="PTHR24413">
    <property type="entry name" value="SPECKLE-TYPE POZ PROTEIN"/>
    <property type="match status" value="1"/>
</dbReference>
<dbReference type="InterPro" id="IPR011333">
    <property type="entry name" value="SKP1/BTB/POZ_sf"/>
</dbReference>
<evidence type="ECO:0000259" key="2">
    <source>
        <dbReference type="PROSITE" id="PS50144"/>
    </source>
</evidence>
<feature type="domain" description="BTB" evidence="1">
    <location>
        <begin position="192"/>
        <end position="260"/>
    </location>
</feature>
<dbReference type="SUPFAM" id="SSF49599">
    <property type="entry name" value="TRAF domain-like"/>
    <property type="match status" value="1"/>
</dbReference>
<dbReference type="Gene3D" id="2.60.210.10">
    <property type="entry name" value="Apoptosis, Tumor Necrosis Factor Receptor Associated Protein 2, Chain A"/>
    <property type="match status" value="1"/>
</dbReference>
<evidence type="ECO:0000313" key="3">
    <source>
        <dbReference type="EMBL" id="OXU31024.1"/>
    </source>
</evidence>
<dbReference type="InterPro" id="IPR000210">
    <property type="entry name" value="BTB/POZ_dom"/>
</dbReference>
<evidence type="ECO:0000313" key="4">
    <source>
        <dbReference type="Proteomes" id="UP000215335"/>
    </source>
</evidence>
<name>A0A232FJW7_9HYME</name>
<dbReference type="CDD" id="cd14733">
    <property type="entry name" value="BACK"/>
    <property type="match status" value="1"/>
</dbReference>
<protein>
    <recommendedName>
        <fullName evidence="5">BTB domain-containing protein</fullName>
    </recommendedName>
</protein>
<dbReference type="SMART" id="SM00225">
    <property type="entry name" value="BTB"/>
    <property type="match status" value="1"/>
</dbReference>
<feature type="domain" description="MATH" evidence="2">
    <location>
        <begin position="23"/>
        <end position="150"/>
    </location>
</feature>
<comment type="caution">
    <text evidence="3">The sequence shown here is derived from an EMBL/GenBank/DDBJ whole genome shotgun (WGS) entry which is preliminary data.</text>
</comment>
<dbReference type="Pfam" id="PF00651">
    <property type="entry name" value="BTB"/>
    <property type="match status" value="1"/>
</dbReference>
<dbReference type="InterPro" id="IPR008974">
    <property type="entry name" value="TRAF-like"/>
</dbReference>
<dbReference type="Gene3D" id="1.25.40.420">
    <property type="match status" value="1"/>
</dbReference>
<accession>A0A232FJW7</accession>
<dbReference type="PROSITE" id="PS50097">
    <property type="entry name" value="BTB"/>
    <property type="match status" value="1"/>
</dbReference>
<dbReference type="Gene3D" id="3.30.710.10">
    <property type="entry name" value="Potassium Channel Kv1.1, Chain A"/>
    <property type="match status" value="1"/>
</dbReference>
<organism evidence="3 4">
    <name type="scientific">Trichomalopsis sarcophagae</name>
    <dbReference type="NCBI Taxonomy" id="543379"/>
    <lineage>
        <taxon>Eukaryota</taxon>
        <taxon>Metazoa</taxon>
        <taxon>Ecdysozoa</taxon>
        <taxon>Arthropoda</taxon>
        <taxon>Hexapoda</taxon>
        <taxon>Insecta</taxon>
        <taxon>Pterygota</taxon>
        <taxon>Neoptera</taxon>
        <taxon>Endopterygota</taxon>
        <taxon>Hymenoptera</taxon>
        <taxon>Apocrita</taxon>
        <taxon>Proctotrupomorpha</taxon>
        <taxon>Chalcidoidea</taxon>
        <taxon>Pteromalidae</taxon>
        <taxon>Pteromalinae</taxon>
        <taxon>Trichomalopsis</taxon>
    </lineage>
</organism>
<dbReference type="AlphaFoldDB" id="A0A232FJW7"/>
<dbReference type="SUPFAM" id="SSF54695">
    <property type="entry name" value="POZ domain"/>
    <property type="match status" value="1"/>
</dbReference>